<keyword evidence="2" id="KW-1185">Reference proteome</keyword>
<sequence length="83" mass="9373">MSSSVGAQDVNLEKMRSDAMRGKWREVFEKCKQNRALDTAMMTGTGDTELHMAMSNGQEKLVAKRVATWGRKKGYPISNYPLF</sequence>
<comment type="caution">
    <text evidence="1">The sequence shown here is derived from an EMBL/GenBank/DDBJ whole genome shotgun (WGS) entry which is preliminary data.</text>
</comment>
<reference evidence="1" key="1">
    <citation type="submission" date="2023-10" db="EMBL/GenBank/DDBJ databases">
        <title>Chromosome-level genome of the transformable northern wattle, Acacia crassicarpa.</title>
        <authorList>
            <person name="Massaro I."/>
            <person name="Sinha N.R."/>
            <person name="Poethig S."/>
            <person name="Leichty A.R."/>
        </authorList>
    </citation>
    <scope>NUCLEOTIDE SEQUENCE</scope>
    <source>
        <strain evidence="1">Acra3RX</strain>
        <tissue evidence="1">Leaf</tissue>
    </source>
</reference>
<evidence type="ECO:0000313" key="1">
    <source>
        <dbReference type="EMBL" id="KAK4256087.1"/>
    </source>
</evidence>
<dbReference type="EMBL" id="JAWXYG010000013">
    <property type="protein sequence ID" value="KAK4256087.1"/>
    <property type="molecule type" value="Genomic_DNA"/>
</dbReference>
<organism evidence="1 2">
    <name type="scientific">Acacia crassicarpa</name>
    <name type="common">northern wattle</name>
    <dbReference type="NCBI Taxonomy" id="499986"/>
    <lineage>
        <taxon>Eukaryota</taxon>
        <taxon>Viridiplantae</taxon>
        <taxon>Streptophyta</taxon>
        <taxon>Embryophyta</taxon>
        <taxon>Tracheophyta</taxon>
        <taxon>Spermatophyta</taxon>
        <taxon>Magnoliopsida</taxon>
        <taxon>eudicotyledons</taxon>
        <taxon>Gunneridae</taxon>
        <taxon>Pentapetalae</taxon>
        <taxon>rosids</taxon>
        <taxon>fabids</taxon>
        <taxon>Fabales</taxon>
        <taxon>Fabaceae</taxon>
        <taxon>Caesalpinioideae</taxon>
        <taxon>mimosoid clade</taxon>
        <taxon>Acacieae</taxon>
        <taxon>Acacia</taxon>
    </lineage>
</organism>
<dbReference type="Proteomes" id="UP001293593">
    <property type="component" value="Unassembled WGS sequence"/>
</dbReference>
<dbReference type="AlphaFoldDB" id="A0AAE1M790"/>
<protein>
    <submittedName>
        <fullName evidence="1">Uncharacterized protein</fullName>
    </submittedName>
</protein>
<gene>
    <name evidence="1" type="ORF">QN277_009000</name>
</gene>
<accession>A0AAE1M790</accession>
<proteinExistence type="predicted"/>
<evidence type="ECO:0000313" key="2">
    <source>
        <dbReference type="Proteomes" id="UP001293593"/>
    </source>
</evidence>
<name>A0AAE1M790_9FABA</name>